<comment type="similarity">
    <text evidence="1">Belongs to the metallophosphoesterase superfamily. YfcE family.</text>
</comment>
<name>A0A7K1KN61_9BACT</name>
<protein>
    <submittedName>
        <fullName evidence="3">Metallophosphoesterase</fullName>
    </submittedName>
</protein>
<dbReference type="InterPro" id="IPR024654">
    <property type="entry name" value="Calcineurin-like_PHP_lpxH"/>
</dbReference>
<dbReference type="AlphaFoldDB" id="A0A7K1KN61"/>
<evidence type="ECO:0000313" key="4">
    <source>
        <dbReference type="Proteomes" id="UP000461162"/>
    </source>
</evidence>
<organism evidence="3 4">
    <name type="scientific">Pseudodesulfovibrio alkaliphilus</name>
    <dbReference type="NCBI Taxonomy" id="2661613"/>
    <lineage>
        <taxon>Bacteria</taxon>
        <taxon>Pseudomonadati</taxon>
        <taxon>Thermodesulfobacteriota</taxon>
        <taxon>Desulfovibrionia</taxon>
        <taxon>Desulfovibrionales</taxon>
        <taxon>Desulfovibrionaceae</taxon>
    </lineage>
</organism>
<dbReference type="Proteomes" id="UP000461162">
    <property type="component" value="Unassembled WGS sequence"/>
</dbReference>
<dbReference type="EMBL" id="WODC01000004">
    <property type="protein sequence ID" value="MUM77467.1"/>
    <property type="molecule type" value="Genomic_DNA"/>
</dbReference>
<evidence type="ECO:0000259" key="2">
    <source>
        <dbReference type="Pfam" id="PF12850"/>
    </source>
</evidence>
<proteinExistence type="inferred from homology"/>
<comment type="caution">
    <text evidence="3">The sequence shown here is derived from an EMBL/GenBank/DDBJ whole genome shotgun (WGS) entry which is preliminary data.</text>
</comment>
<feature type="domain" description="Calcineurin-like phosphoesterase" evidence="2">
    <location>
        <begin position="4"/>
        <end position="210"/>
    </location>
</feature>
<dbReference type="InterPro" id="IPR050126">
    <property type="entry name" value="Ap4A_hydrolase"/>
</dbReference>
<dbReference type="GO" id="GO:0016791">
    <property type="term" value="F:phosphatase activity"/>
    <property type="evidence" value="ECO:0007669"/>
    <property type="project" value="TreeGrafter"/>
</dbReference>
<dbReference type="PIRSF" id="PIRSF000883">
    <property type="entry name" value="Pesterase_MJ0912"/>
    <property type="match status" value="1"/>
</dbReference>
<evidence type="ECO:0000256" key="1">
    <source>
        <dbReference type="ARBA" id="ARBA00008950"/>
    </source>
</evidence>
<dbReference type="PANTHER" id="PTHR42850">
    <property type="entry name" value="METALLOPHOSPHOESTERASE"/>
    <property type="match status" value="1"/>
</dbReference>
<gene>
    <name evidence="3" type="ORF">GKC30_07480</name>
</gene>
<dbReference type="PANTHER" id="PTHR42850:SF2">
    <property type="entry name" value="BLL5683 PROTEIN"/>
    <property type="match status" value="1"/>
</dbReference>
<reference evidence="3 4" key="1">
    <citation type="submission" date="2019-11" db="EMBL/GenBank/DDBJ databases">
        <title>Pseudodesulfovibrio alkaliphilus, sp. nov., an alkaliphilic sulfate-reducing bacteria from mud volcano of Taman peninsula, Russia.</title>
        <authorList>
            <person name="Frolova A."/>
            <person name="Merkel A.Y."/>
            <person name="Slobodkin A.I."/>
        </authorList>
    </citation>
    <scope>NUCLEOTIDE SEQUENCE [LARGE SCALE GENOMIC DNA]</scope>
    <source>
        <strain evidence="3 4">F-1</strain>
    </source>
</reference>
<dbReference type="Pfam" id="PF12850">
    <property type="entry name" value="Metallophos_2"/>
    <property type="match status" value="1"/>
</dbReference>
<accession>A0A7K1KN61</accession>
<sequence>MPCLAIMSDPHANVAALSRVLADAADQGADELYCLGDAIGYGPQPQECCDLLREAGVTLLMGNHEQGLINIHYLRGFNQPAADVLRRTREMIDEATYQWLVSRPKALVAHGCRMVHGTPPDSVSEYLWRHETGMGEVFARYAEEFCFAGHTHDLMRFTYRPGAGASPRLALPPGETVLEPGLRHLVNVGAVGQPRDGDNRAKYVLFDTDSHTVTLRRVPYDIAATVALIEARGFPRAFADRLW</sequence>
<dbReference type="RefSeq" id="WP_155933645.1">
    <property type="nucleotide sequence ID" value="NZ_WODC01000004.1"/>
</dbReference>
<dbReference type="InterPro" id="IPR029052">
    <property type="entry name" value="Metallo-depent_PP-like"/>
</dbReference>
<dbReference type="GO" id="GO:0005737">
    <property type="term" value="C:cytoplasm"/>
    <property type="evidence" value="ECO:0007669"/>
    <property type="project" value="TreeGrafter"/>
</dbReference>
<dbReference type="Gene3D" id="3.60.21.10">
    <property type="match status" value="1"/>
</dbReference>
<evidence type="ECO:0000313" key="3">
    <source>
        <dbReference type="EMBL" id="MUM77467.1"/>
    </source>
</evidence>
<dbReference type="CDD" id="cd00838">
    <property type="entry name" value="MPP_superfamily"/>
    <property type="match status" value="1"/>
</dbReference>
<keyword evidence="4" id="KW-1185">Reference proteome</keyword>
<dbReference type="InterPro" id="IPR011152">
    <property type="entry name" value="Pesterase_MJ0912"/>
</dbReference>
<dbReference type="SUPFAM" id="SSF56300">
    <property type="entry name" value="Metallo-dependent phosphatases"/>
    <property type="match status" value="1"/>
</dbReference>